<dbReference type="InterPro" id="IPR001811">
    <property type="entry name" value="Chemokine_IL8-like_dom"/>
</dbReference>
<dbReference type="GO" id="GO:0006955">
    <property type="term" value="P:immune response"/>
    <property type="evidence" value="ECO:0007669"/>
    <property type="project" value="InterPro"/>
</dbReference>
<protein>
    <recommendedName>
        <fullName evidence="2">Chemokine interleukin-8-like domain-containing protein</fullName>
    </recommendedName>
</protein>
<evidence type="ECO:0000256" key="1">
    <source>
        <dbReference type="ARBA" id="ARBA00022514"/>
    </source>
</evidence>
<dbReference type="AlphaFoldDB" id="A0A218VD49"/>
<dbReference type="InterPro" id="IPR036048">
    <property type="entry name" value="Interleukin_8-like_sf"/>
</dbReference>
<dbReference type="GO" id="GO:0005615">
    <property type="term" value="C:extracellular space"/>
    <property type="evidence" value="ECO:0007669"/>
    <property type="project" value="UniProtKB-KW"/>
</dbReference>
<sequence length="321" mass="36546">MSQWGPAASAIPQGLGLGQGQFHTFVGCTDSGTELTLSEFAHNTKLWGAANTPEGRDTIQRDLDRPESWACTDLLKFNKAKHKVLHLDQVNPKSKHRLRAVLREGLDRPHLEFCIQFWGPQHKKDEDLLEQAPLRYRKAAITLKPSLLQAEQSQLSQAFLIGEVLRPSHHLGGLLWTCSNDFDLIYLREEATAMKLHITAILLLFWFGVFTGHTVRELARSVTFRLGSMDRGETSYYKHHLITRSSSSESMRKFKCVNLSTRQLNIRNLVNYEKQQVPTDAIMFLTAGGIKICVRPNQEWVQAAMKRIDERRTAKPNNPSF</sequence>
<dbReference type="STRING" id="299123.ENSLSDP00000007571"/>
<feature type="domain" description="Chemokine interleukin-8-like" evidence="2">
    <location>
        <begin position="251"/>
        <end position="308"/>
    </location>
</feature>
<organism evidence="3 4">
    <name type="scientific">Lonchura striata</name>
    <name type="common">white-rumped munia</name>
    <dbReference type="NCBI Taxonomy" id="40157"/>
    <lineage>
        <taxon>Eukaryota</taxon>
        <taxon>Metazoa</taxon>
        <taxon>Chordata</taxon>
        <taxon>Craniata</taxon>
        <taxon>Vertebrata</taxon>
        <taxon>Euteleostomi</taxon>
        <taxon>Archelosauria</taxon>
        <taxon>Archosauria</taxon>
        <taxon>Dinosauria</taxon>
        <taxon>Saurischia</taxon>
        <taxon>Theropoda</taxon>
        <taxon>Coelurosauria</taxon>
        <taxon>Aves</taxon>
        <taxon>Neognathae</taxon>
        <taxon>Neoaves</taxon>
        <taxon>Telluraves</taxon>
        <taxon>Australaves</taxon>
        <taxon>Passeriformes</taxon>
        <taxon>Passeroidea</taxon>
        <taxon>Estrildidae</taxon>
        <taxon>Estrildinae</taxon>
        <taxon>Lonchura</taxon>
    </lineage>
</organism>
<keyword evidence="1" id="KW-0202">Cytokine</keyword>
<evidence type="ECO:0000259" key="2">
    <source>
        <dbReference type="SMART" id="SM00199"/>
    </source>
</evidence>
<reference evidence="3 4" key="1">
    <citation type="submission" date="2017-05" db="EMBL/GenBank/DDBJ databases">
        <title>Genome of assembly of the Bengalese finch, Lonchura striata domestica.</title>
        <authorList>
            <person name="Colquitt B.M."/>
            <person name="Brainard M.S."/>
        </authorList>
    </citation>
    <scope>NUCLEOTIDE SEQUENCE [LARGE SCALE GENOMIC DNA]</scope>
    <source>
        <strain evidence="3">White83orange57</strain>
    </source>
</reference>
<dbReference type="SUPFAM" id="SSF54117">
    <property type="entry name" value="Interleukin 8-like chemokines"/>
    <property type="match status" value="1"/>
</dbReference>
<keyword evidence="4" id="KW-1185">Reference proteome</keyword>
<dbReference type="Gene3D" id="2.40.50.40">
    <property type="match status" value="1"/>
</dbReference>
<dbReference type="Proteomes" id="UP000197619">
    <property type="component" value="Unassembled WGS sequence"/>
</dbReference>
<evidence type="ECO:0000313" key="3">
    <source>
        <dbReference type="EMBL" id="OWK63995.1"/>
    </source>
</evidence>
<dbReference type="GO" id="GO:0008009">
    <property type="term" value="F:chemokine activity"/>
    <property type="evidence" value="ECO:0007669"/>
    <property type="project" value="InterPro"/>
</dbReference>
<gene>
    <name evidence="3" type="ORF">RLOC_00011879</name>
</gene>
<proteinExistence type="predicted"/>
<name>A0A218VD49_9PASE</name>
<dbReference type="EMBL" id="MUZQ01000007">
    <property type="protein sequence ID" value="OWK63995.1"/>
    <property type="molecule type" value="Genomic_DNA"/>
</dbReference>
<comment type="caution">
    <text evidence="3">The sequence shown here is derived from an EMBL/GenBank/DDBJ whole genome shotgun (WGS) entry which is preliminary data.</text>
</comment>
<dbReference type="SMART" id="SM00199">
    <property type="entry name" value="SCY"/>
    <property type="match status" value="1"/>
</dbReference>
<evidence type="ECO:0000313" key="4">
    <source>
        <dbReference type="Proteomes" id="UP000197619"/>
    </source>
</evidence>
<accession>A0A218VD49</accession>
<dbReference type="PANTHER" id="PTHR33332">
    <property type="entry name" value="REVERSE TRANSCRIPTASE DOMAIN-CONTAINING PROTEIN"/>
    <property type="match status" value="1"/>
</dbReference>
<dbReference type="Pfam" id="PF00048">
    <property type="entry name" value="IL8"/>
    <property type="match status" value="1"/>
</dbReference>